<protein>
    <submittedName>
        <fullName evidence="3">Coiled-coil domain-containing protein 152-like</fullName>
    </submittedName>
</protein>
<dbReference type="AlphaFoldDB" id="A0A6P7THV4"/>
<evidence type="ECO:0000313" key="2">
    <source>
        <dbReference type="Proteomes" id="UP000515154"/>
    </source>
</evidence>
<evidence type="ECO:0000256" key="1">
    <source>
        <dbReference type="SAM" id="Coils"/>
    </source>
</evidence>
<keyword evidence="2" id="KW-1185">Reference proteome</keyword>
<gene>
    <name evidence="3" type="primary">LOC115223369</name>
</gene>
<proteinExistence type="predicted"/>
<organism evidence="2 3">
    <name type="scientific">Octopus sinensis</name>
    <name type="common">East Asian common octopus</name>
    <dbReference type="NCBI Taxonomy" id="2607531"/>
    <lineage>
        <taxon>Eukaryota</taxon>
        <taxon>Metazoa</taxon>
        <taxon>Spiralia</taxon>
        <taxon>Lophotrochozoa</taxon>
        <taxon>Mollusca</taxon>
        <taxon>Cephalopoda</taxon>
        <taxon>Coleoidea</taxon>
        <taxon>Octopodiformes</taxon>
        <taxon>Octopoda</taxon>
        <taxon>Incirrata</taxon>
        <taxon>Octopodidae</taxon>
        <taxon>Octopus</taxon>
    </lineage>
</organism>
<sequence length="271" mass="32043">MAFSRNESLAVQNQKLDEFVKQSDHYYQAFLRIIKENTNLQDEIKSLYTAKGRLLDMNGKLEDDILKLHELIDGLQKQINILISAEDEVRELKKILAGKNLQIPIIEKELKDTKEKHEESLKKLQLEHGRNISEMARSFTEERDEMVSELRQQLEEERVKNKQLQGTLKNQEEKKQNEIICLKMEFETKMKLLQRQKNQSALSKQSCDQEIFRKKLSHMKEEYEKKISELEQSVSSLEWKLSEAPVLPLRERLQLFSNNNIIDKIKKKKSC</sequence>
<feature type="coiled-coil region" evidence="1">
    <location>
        <begin position="58"/>
        <end position="174"/>
    </location>
</feature>
<evidence type="ECO:0000313" key="3">
    <source>
        <dbReference type="RefSeq" id="XP_029649725.2"/>
    </source>
</evidence>
<keyword evidence="1" id="KW-0175">Coiled coil</keyword>
<dbReference type="RefSeq" id="XP_029649725.2">
    <property type="nucleotide sequence ID" value="XM_029793865.2"/>
</dbReference>
<dbReference type="PANTHER" id="PTHR35253">
    <property type="entry name" value="COILED-COIL DOMAIN-CONTAINING PROTEIN 152"/>
    <property type="match status" value="1"/>
</dbReference>
<reference evidence="3" key="1">
    <citation type="submission" date="2025-08" db="UniProtKB">
        <authorList>
            <consortium name="RefSeq"/>
        </authorList>
    </citation>
    <scope>IDENTIFICATION</scope>
</reference>
<dbReference type="Proteomes" id="UP000515154">
    <property type="component" value="Linkage group LG23"/>
</dbReference>
<feature type="coiled-coil region" evidence="1">
    <location>
        <begin position="213"/>
        <end position="240"/>
    </location>
</feature>
<accession>A0A6P7THV4</accession>
<dbReference type="InterPro" id="IPR038827">
    <property type="entry name" value="CCDC152"/>
</dbReference>
<dbReference type="PANTHER" id="PTHR35253:SF1">
    <property type="entry name" value="COILED-COIL DOMAIN-CONTAINING PROTEIN 152"/>
    <property type="match status" value="1"/>
</dbReference>
<name>A0A6P7THV4_9MOLL</name>
<dbReference type="KEGG" id="osn:115223369"/>